<gene>
    <name evidence="1" type="ORF">L210DRAFT_2588006</name>
</gene>
<comment type="caution">
    <text evidence="1">The sequence shown here is derived from an EMBL/GenBank/DDBJ whole genome shotgun (WGS) entry which is preliminary data.</text>
</comment>
<protein>
    <submittedName>
        <fullName evidence="1">Uncharacterized protein</fullName>
    </submittedName>
</protein>
<dbReference type="Proteomes" id="UP001194468">
    <property type="component" value="Unassembled WGS sequence"/>
</dbReference>
<name>A0AAD4GBG2_BOLED</name>
<evidence type="ECO:0000313" key="1">
    <source>
        <dbReference type="EMBL" id="KAF8434597.1"/>
    </source>
</evidence>
<dbReference type="AlphaFoldDB" id="A0AAD4GBG2"/>
<sequence length="215" mass="23885">MAITSLRSVSLSPIPPSFLDPETLFEYIFSIANLDLDSCVSCNTISIWCLVQLLVWAMELLFPRFRPQGEDTIQDLVILRVASSIHWQQNDSCISDGNLPPGAVKTSEGTPSFVGNVGGGAPPVRPWTRISKINPISLTIPPIRGNFLLSKRHTRQLKDQQDIVAGNVLFKMVSFGHPSHSFPQSSQLSSNLRRSSIFFWIFTKSHPSSHSMSLH</sequence>
<accession>A0AAD4GBG2</accession>
<proteinExistence type="predicted"/>
<keyword evidence="2" id="KW-1185">Reference proteome</keyword>
<dbReference type="EMBL" id="WHUW01000028">
    <property type="protein sequence ID" value="KAF8434597.1"/>
    <property type="molecule type" value="Genomic_DNA"/>
</dbReference>
<organism evidence="1 2">
    <name type="scientific">Boletus edulis BED1</name>
    <dbReference type="NCBI Taxonomy" id="1328754"/>
    <lineage>
        <taxon>Eukaryota</taxon>
        <taxon>Fungi</taxon>
        <taxon>Dikarya</taxon>
        <taxon>Basidiomycota</taxon>
        <taxon>Agaricomycotina</taxon>
        <taxon>Agaricomycetes</taxon>
        <taxon>Agaricomycetidae</taxon>
        <taxon>Boletales</taxon>
        <taxon>Boletineae</taxon>
        <taxon>Boletaceae</taxon>
        <taxon>Boletoideae</taxon>
        <taxon>Boletus</taxon>
    </lineage>
</organism>
<reference evidence="1" key="2">
    <citation type="journal article" date="2020" name="Nat. Commun.">
        <title>Large-scale genome sequencing of mycorrhizal fungi provides insights into the early evolution of symbiotic traits.</title>
        <authorList>
            <person name="Miyauchi S."/>
            <person name="Kiss E."/>
            <person name="Kuo A."/>
            <person name="Drula E."/>
            <person name="Kohler A."/>
            <person name="Sanchez-Garcia M."/>
            <person name="Morin E."/>
            <person name="Andreopoulos B."/>
            <person name="Barry K.W."/>
            <person name="Bonito G."/>
            <person name="Buee M."/>
            <person name="Carver A."/>
            <person name="Chen C."/>
            <person name="Cichocki N."/>
            <person name="Clum A."/>
            <person name="Culley D."/>
            <person name="Crous P.W."/>
            <person name="Fauchery L."/>
            <person name="Girlanda M."/>
            <person name="Hayes R.D."/>
            <person name="Keri Z."/>
            <person name="LaButti K."/>
            <person name="Lipzen A."/>
            <person name="Lombard V."/>
            <person name="Magnuson J."/>
            <person name="Maillard F."/>
            <person name="Murat C."/>
            <person name="Nolan M."/>
            <person name="Ohm R.A."/>
            <person name="Pangilinan J."/>
            <person name="Pereira M.F."/>
            <person name="Perotto S."/>
            <person name="Peter M."/>
            <person name="Pfister S."/>
            <person name="Riley R."/>
            <person name="Sitrit Y."/>
            <person name="Stielow J.B."/>
            <person name="Szollosi G."/>
            <person name="Zifcakova L."/>
            <person name="Stursova M."/>
            <person name="Spatafora J.W."/>
            <person name="Tedersoo L."/>
            <person name="Vaario L.M."/>
            <person name="Yamada A."/>
            <person name="Yan M."/>
            <person name="Wang P."/>
            <person name="Xu J."/>
            <person name="Bruns T."/>
            <person name="Baldrian P."/>
            <person name="Vilgalys R."/>
            <person name="Dunand C."/>
            <person name="Henrissat B."/>
            <person name="Grigoriev I.V."/>
            <person name="Hibbett D."/>
            <person name="Nagy L.G."/>
            <person name="Martin F.M."/>
        </authorList>
    </citation>
    <scope>NUCLEOTIDE SEQUENCE</scope>
    <source>
        <strain evidence="1">BED1</strain>
    </source>
</reference>
<evidence type="ECO:0000313" key="2">
    <source>
        <dbReference type="Proteomes" id="UP001194468"/>
    </source>
</evidence>
<reference evidence="1" key="1">
    <citation type="submission" date="2019-10" db="EMBL/GenBank/DDBJ databases">
        <authorList>
            <consortium name="DOE Joint Genome Institute"/>
            <person name="Kuo A."/>
            <person name="Miyauchi S."/>
            <person name="Kiss E."/>
            <person name="Drula E."/>
            <person name="Kohler A."/>
            <person name="Sanchez-Garcia M."/>
            <person name="Andreopoulos B."/>
            <person name="Barry K.W."/>
            <person name="Bonito G."/>
            <person name="Buee M."/>
            <person name="Carver A."/>
            <person name="Chen C."/>
            <person name="Cichocki N."/>
            <person name="Clum A."/>
            <person name="Culley D."/>
            <person name="Crous P.W."/>
            <person name="Fauchery L."/>
            <person name="Girlanda M."/>
            <person name="Hayes R."/>
            <person name="Keri Z."/>
            <person name="LaButti K."/>
            <person name="Lipzen A."/>
            <person name="Lombard V."/>
            <person name="Magnuson J."/>
            <person name="Maillard F."/>
            <person name="Morin E."/>
            <person name="Murat C."/>
            <person name="Nolan M."/>
            <person name="Ohm R."/>
            <person name="Pangilinan J."/>
            <person name="Pereira M."/>
            <person name="Perotto S."/>
            <person name="Peter M."/>
            <person name="Riley R."/>
            <person name="Sitrit Y."/>
            <person name="Stielow B."/>
            <person name="Szollosi G."/>
            <person name="Zifcakova L."/>
            <person name="Stursova M."/>
            <person name="Spatafora J.W."/>
            <person name="Tedersoo L."/>
            <person name="Vaario L.-M."/>
            <person name="Yamada A."/>
            <person name="Yan M."/>
            <person name="Wang P."/>
            <person name="Xu J."/>
            <person name="Bruns T."/>
            <person name="Baldrian P."/>
            <person name="Vilgalys R."/>
            <person name="Henrissat B."/>
            <person name="Grigoriev I.V."/>
            <person name="Hibbett D."/>
            <person name="Nagy L.G."/>
            <person name="Martin F.M."/>
        </authorList>
    </citation>
    <scope>NUCLEOTIDE SEQUENCE</scope>
    <source>
        <strain evidence="1">BED1</strain>
    </source>
</reference>